<reference evidence="2" key="1">
    <citation type="journal article" date="2022" name="bioRxiv">
        <title>Sequencing and chromosome-scale assembly of the giantPleurodeles waltlgenome.</title>
        <authorList>
            <person name="Brown T."/>
            <person name="Elewa A."/>
            <person name="Iarovenko S."/>
            <person name="Subramanian E."/>
            <person name="Araus A.J."/>
            <person name="Petzold A."/>
            <person name="Susuki M."/>
            <person name="Suzuki K.-i.T."/>
            <person name="Hayashi T."/>
            <person name="Toyoda A."/>
            <person name="Oliveira C."/>
            <person name="Osipova E."/>
            <person name="Leigh N.D."/>
            <person name="Simon A."/>
            <person name="Yun M.H."/>
        </authorList>
    </citation>
    <scope>NUCLEOTIDE SEQUENCE</scope>
    <source>
        <strain evidence="2">20211129_DDA</strain>
        <tissue evidence="2">Liver</tissue>
    </source>
</reference>
<accession>A0AAV7PMN7</accession>
<keyword evidence="3" id="KW-1185">Reference proteome</keyword>
<protein>
    <submittedName>
        <fullName evidence="2">Uncharacterized protein</fullName>
    </submittedName>
</protein>
<evidence type="ECO:0000256" key="1">
    <source>
        <dbReference type="SAM" id="MobiDB-lite"/>
    </source>
</evidence>
<evidence type="ECO:0000313" key="3">
    <source>
        <dbReference type="Proteomes" id="UP001066276"/>
    </source>
</evidence>
<feature type="compositionally biased region" description="Basic and acidic residues" evidence="1">
    <location>
        <begin position="123"/>
        <end position="144"/>
    </location>
</feature>
<feature type="region of interest" description="Disordered" evidence="1">
    <location>
        <begin position="1"/>
        <end position="97"/>
    </location>
</feature>
<dbReference type="EMBL" id="JANPWB010000011">
    <property type="protein sequence ID" value="KAJ1128677.1"/>
    <property type="molecule type" value="Genomic_DNA"/>
</dbReference>
<dbReference type="Proteomes" id="UP001066276">
    <property type="component" value="Chromosome 7"/>
</dbReference>
<sequence>MSSVSGYHDDRGAGVSNTRLDFRGQGSIKRENGQDEKEDRGERGRLATDRNPEKNDPEQPRAESKNPDSVKDAEGRRNEEPRKDALRTHHVPGGAWLSKLHTLSVTTYPDLPSLSFFSSTSRDTAEDLRQSSRELRKGQRENTD</sequence>
<organism evidence="2 3">
    <name type="scientific">Pleurodeles waltl</name>
    <name type="common">Iberian ribbed newt</name>
    <dbReference type="NCBI Taxonomy" id="8319"/>
    <lineage>
        <taxon>Eukaryota</taxon>
        <taxon>Metazoa</taxon>
        <taxon>Chordata</taxon>
        <taxon>Craniata</taxon>
        <taxon>Vertebrata</taxon>
        <taxon>Euteleostomi</taxon>
        <taxon>Amphibia</taxon>
        <taxon>Batrachia</taxon>
        <taxon>Caudata</taxon>
        <taxon>Salamandroidea</taxon>
        <taxon>Salamandridae</taxon>
        <taxon>Pleurodelinae</taxon>
        <taxon>Pleurodeles</taxon>
    </lineage>
</organism>
<dbReference type="AlphaFoldDB" id="A0AAV7PMN7"/>
<proteinExistence type="predicted"/>
<comment type="caution">
    <text evidence="2">The sequence shown here is derived from an EMBL/GenBank/DDBJ whole genome shotgun (WGS) entry which is preliminary data.</text>
</comment>
<feature type="region of interest" description="Disordered" evidence="1">
    <location>
        <begin position="109"/>
        <end position="144"/>
    </location>
</feature>
<gene>
    <name evidence="2" type="ORF">NDU88_007052</name>
</gene>
<evidence type="ECO:0000313" key="2">
    <source>
        <dbReference type="EMBL" id="KAJ1128677.1"/>
    </source>
</evidence>
<name>A0AAV7PMN7_PLEWA</name>
<feature type="compositionally biased region" description="Basic and acidic residues" evidence="1">
    <location>
        <begin position="28"/>
        <end position="87"/>
    </location>
</feature>